<evidence type="ECO:0000259" key="1">
    <source>
        <dbReference type="Pfam" id="PF17954"/>
    </source>
</evidence>
<evidence type="ECO:0000313" key="3">
    <source>
        <dbReference type="Proteomes" id="UP000521017"/>
    </source>
</evidence>
<feature type="domain" description="Quercetin 2,3-dioxygenase C-terminal cupin" evidence="1">
    <location>
        <begin position="140"/>
        <end position="204"/>
    </location>
</feature>
<comment type="caution">
    <text evidence="2">The sequence shown here is derived from an EMBL/GenBank/DDBJ whole genome shotgun (WGS) entry which is preliminary data.</text>
</comment>
<evidence type="ECO:0000313" key="2">
    <source>
        <dbReference type="EMBL" id="MBB6499042.1"/>
    </source>
</evidence>
<dbReference type="Gene3D" id="2.60.120.10">
    <property type="entry name" value="Jelly Rolls"/>
    <property type="match status" value="1"/>
</dbReference>
<sequence length="212" mass="23817">MTGIQGRIFIEQSGFIESGVLQLRDHVLVGSGKLELHFEEAVKVLIIPVTGDLFYSSPGDKGAEVNVGEVKVLAMPARSSMYIANPYISYSVNFLEIRVNDQSIFEYNSFDSVSFDLKEKEHILEEILLGKLFNYLPLSLSIGRFAGRTEVSYQMKNKELRFFAFAVAGAFEVEGRLLHPRDGLMLWNVDVVEIEALSNDAVLVVMEYVNHC</sequence>
<dbReference type="RefSeq" id="WP_184623718.1">
    <property type="nucleotide sequence ID" value="NZ_JACHCC010000003.1"/>
</dbReference>
<dbReference type="Proteomes" id="UP000521017">
    <property type="component" value="Unassembled WGS sequence"/>
</dbReference>
<name>A0A7X0J239_9SPHI</name>
<gene>
    <name evidence="2" type="ORF">HDF25_001183</name>
</gene>
<organism evidence="2 3">
    <name type="scientific">Pedobacter cryoconitis</name>
    <dbReference type="NCBI Taxonomy" id="188932"/>
    <lineage>
        <taxon>Bacteria</taxon>
        <taxon>Pseudomonadati</taxon>
        <taxon>Bacteroidota</taxon>
        <taxon>Sphingobacteriia</taxon>
        <taxon>Sphingobacteriales</taxon>
        <taxon>Sphingobacteriaceae</taxon>
        <taxon>Pedobacter</taxon>
    </lineage>
</organism>
<dbReference type="InterPro" id="IPR041602">
    <property type="entry name" value="Quercetinase_C"/>
</dbReference>
<dbReference type="EMBL" id="JACHCC010000003">
    <property type="protein sequence ID" value="MBB6499042.1"/>
    <property type="molecule type" value="Genomic_DNA"/>
</dbReference>
<protein>
    <recommendedName>
        <fullName evidence="1">Quercetin 2,3-dioxygenase C-terminal cupin domain-containing protein</fullName>
    </recommendedName>
</protein>
<reference evidence="2 3" key="1">
    <citation type="submission" date="2020-08" db="EMBL/GenBank/DDBJ databases">
        <title>Genomic Encyclopedia of Type Strains, Phase IV (KMG-V): Genome sequencing to study the core and pangenomes of soil and plant-associated prokaryotes.</title>
        <authorList>
            <person name="Whitman W."/>
        </authorList>
    </citation>
    <scope>NUCLEOTIDE SEQUENCE [LARGE SCALE GENOMIC DNA]</scope>
    <source>
        <strain evidence="2 3">M2T3</strain>
    </source>
</reference>
<proteinExistence type="predicted"/>
<dbReference type="Pfam" id="PF17954">
    <property type="entry name" value="Pirin_C_2"/>
    <property type="match status" value="1"/>
</dbReference>
<dbReference type="AlphaFoldDB" id="A0A7X0J239"/>
<dbReference type="InterPro" id="IPR014710">
    <property type="entry name" value="RmlC-like_jellyroll"/>
</dbReference>
<accession>A0A7X0J239</accession>